<evidence type="ECO:0000313" key="1">
    <source>
        <dbReference type="EMBL" id="OQW98278.1"/>
    </source>
</evidence>
<gene>
    <name evidence="1" type="ORF">BWK73_52855</name>
</gene>
<dbReference type="EMBL" id="MTEJ01000762">
    <property type="protein sequence ID" value="OQW98278.1"/>
    <property type="molecule type" value="Genomic_DNA"/>
</dbReference>
<accession>A0A1Y1Q799</accession>
<feature type="non-terminal residue" evidence="1">
    <location>
        <position position="1"/>
    </location>
</feature>
<protein>
    <submittedName>
        <fullName evidence="1">Kinase</fullName>
    </submittedName>
</protein>
<proteinExistence type="predicted"/>
<name>A0A1Y1Q799_9GAMM</name>
<reference evidence="1 2" key="1">
    <citation type="submission" date="2017-01" db="EMBL/GenBank/DDBJ databases">
        <title>Novel large sulfur bacteria in the metagenomes of groundwater-fed chemosynthetic microbial mats in the Lake Huron basin.</title>
        <authorList>
            <person name="Sharrar A.M."/>
            <person name="Flood B.E."/>
            <person name="Bailey J.V."/>
            <person name="Jones D.S."/>
            <person name="Biddanda B."/>
            <person name="Ruberg S.A."/>
            <person name="Marcus D.N."/>
            <person name="Dick G.J."/>
        </authorList>
    </citation>
    <scope>NUCLEOTIDE SEQUENCE [LARGE SCALE GENOMIC DNA]</scope>
    <source>
        <strain evidence="1">A8</strain>
    </source>
</reference>
<keyword evidence="1" id="KW-0808">Transferase</keyword>
<dbReference type="Proteomes" id="UP000192491">
    <property type="component" value="Unassembled WGS sequence"/>
</dbReference>
<dbReference type="GO" id="GO:0016301">
    <property type="term" value="F:kinase activity"/>
    <property type="evidence" value="ECO:0007669"/>
    <property type="project" value="UniProtKB-KW"/>
</dbReference>
<dbReference type="AlphaFoldDB" id="A0A1Y1Q799"/>
<comment type="caution">
    <text evidence="1">The sequence shown here is derived from an EMBL/GenBank/DDBJ whole genome shotgun (WGS) entry which is preliminary data.</text>
</comment>
<keyword evidence="1" id="KW-0418">Kinase</keyword>
<sequence length="303" mass="32769">QPCTQTAQAYDYPSTTPLLRFLDTRGLAEADYDATADIAACQDRSHALLVVMKADDPEQSAVLHALRQIKASGKIEHLLVVHTGIFLLANLAQRQQAISHNQQQVEAVMGTALTFASVDFASENPQTTGVTALQQLLVQMLPILAHIKHDQFHADQEANSFACLEKEVLWYAGAAAASDALPAVGLAAVPAVQGKMLHSLANQYGIEWNNHLLTEFMAALGTGFGVQYLSRLGIRELAKLIPVYGQTVGTATAVALSFASTYGIGRVACKYFYHKRKGETVSTAELQAVYETALNRMAKESKP</sequence>
<organism evidence="1 2">
    <name type="scientific">Thiothrix lacustris</name>
    <dbReference type="NCBI Taxonomy" id="525917"/>
    <lineage>
        <taxon>Bacteria</taxon>
        <taxon>Pseudomonadati</taxon>
        <taxon>Pseudomonadota</taxon>
        <taxon>Gammaproteobacteria</taxon>
        <taxon>Thiotrichales</taxon>
        <taxon>Thiotrichaceae</taxon>
        <taxon>Thiothrix</taxon>
    </lineage>
</organism>
<dbReference type="Gene3D" id="3.40.50.300">
    <property type="entry name" value="P-loop containing nucleotide triphosphate hydrolases"/>
    <property type="match status" value="1"/>
</dbReference>
<evidence type="ECO:0000313" key="2">
    <source>
        <dbReference type="Proteomes" id="UP000192491"/>
    </source>
</evidence>
<dbReference type="InterPro" id="IPR027417">
    <property type="entry name" value="P-loop_NTPase"/>
</dbReference>